<dbReference type="CDD" id="cd07822">
    <property type="entry name" value="SRPBCC_4"/>
    <property type="match status" value="1"/>
</dbReference>
<evidence type="ECO:0000313" key="2">
    <source>
        <dbReference type="Proteomes" id="UP000013270"/>
    </source>
</evidence>
<proteinExistence type="predicted"/>
<organism evidence="1 2">
    <name type="scientific">Acinetobacter bereziniae NIPH 3</name>
    <dbReference type="NCBI Taxonomy" id="1217651"/>
    <lineage>
        <taxon>Bacteria</taxon>
        <taxon>Pseudomonadati</taxon>
        <taxon>Pseudomonadota</taxon>
        <taxon>Gammaproteobacteria</taxon>
        <taxon>Moraxellales</taxon>
        <taxon>Moraxellaceae</taxon>
        <taxon>Acinetobacter</taxon>
    </lineage>
</organism>
<dbReference type="Gene3D" id="3.30.530.20">
    <property type="match status" value="1"/>
</dbReference>
<dbReference type="AlphaFoldDB" id="N8YPH1"/>
<gene>
    <name evidence="1" type="ORF">F963_02890</name>
</gene>
<dbReference type="Proteomes" id="UP000013270">
    <property type="component" value="Unassembled WGS sequence"/>
</dbReference>
<reference evidence="1 2" key="1">
    <citation type="submission" date="2013-02" db="EMBL/GenBank/DDBJ databases">
        <title>The Genome Sequence of Acinetobacter bereziniae NIPH 3.</title>
        <authorList>
            <consortium name="The Broad Institute Genome Sequencing Platform"/>
            <consortium name="The Broad Institute Genome Sequencing Center for Infectious Disease"/>
            <person name="Cerqueira G."/>
            <person name="Feldgarden M."/>
            <person name="Courvalin P."/>
            <person name="Perichon B."/>
            <person name="Grillot-Courvalin C."/>
            <person name="Clermont D."/>
            <person name="Rocha E."/>
            <person name="Yoon E.-J."/>
            <person name="Nemec A."/>
            <person name="Walker B."/>
            <person name="Young S.K."/>
            <person name="Zeng Q."/>
            <person name="Gargeya S."/>
            <person name="Fitzgerald M."/>
            <person name="Haas B."/>
            <person name="Abouelleil A."/>
            <person name="Alvarado L."/>
            <person name="Arachchi H.M."/>
            <person name="Berlin A.M."/>
            <person name="Chapman S.B."/>
            <person name="Dewar J."/>
            <person name="Goldberg J."/>
            <person name="Griggs A."/>
            <person name="Gujja S."/>
            <person name="Hansen M."/>
            <person name="Howarth C."/>
            <person name="Imamovic A."/>
            <person name="Larimer J."/>
            <person name="McCowan C."/>
            <person name="Murphy C."/>
            <person name="Neiman D."/>
            <person name="Pearson M."/>
            <person name="Priest M."/>
            <person name="Roberts A."/>
            <person name="Saif S."/>
            <person name="Shea T."/>
            <person name="Sisk P."/>
            <person name="Sykes S."/>
            <person name="Wortman J."/>
            <person name="Nusbaum C."/>
            <person name="Birren B."/>
        </authorList>
    </citation>
    <scope>NUCLEOTIDE SEQUENCE [LARGE SCALE GENOMIC DNA]</scope>
    <source>
        <strain evidence="1 2">NIPH 3</strain>
    </source>
</reference>
<dbReference type="PATRIC" id="fig|1217651.3.peg.2851"/>
<evidence type="ECO:0000313" key="1">
    <source>
        <dbReference type="EMBL" id="ENV21125.1"/>
    </source>
</evidence>
<protein>
    <recommendedName>
        <fullName evidence="3">SRPBCC domain-containing protein</fullName>
    </recommendedName>
</protein>
<comment type="caution">
    <text evidence="1">The sequence shown here is derived from an EMBL/GenBank/DDBJ whole genome shotgun (WGS) entry which is preliminary data.</text>
</comment>
<dbReference type="InterPro" id="IPR023393">
    <property type="entry name" value="START-like_dom_sf"/>
</dbReference>
<accession>N8YPH1</accession>
<name>N8YPH1_ACIBZ</name>
<dbReference type="PANTHER" id="PTHR36166:SF1">
    <property type="entry name" value="SRPBCC DOMAIN-CONTAINING PROTEIN"/>
    <property type="match status" value="1"/>
</dbReference>
<sequence>MQILYSKGYMLLSISFISLALLITTSIMPTKHVRIETKIVINKPIEQVWAQFKCVDAYSKWNTLFNIEKFPTQVGQQIKVDLYDENGKVKIQMQPVVLSLENYRLEWEGKLYVNGLFNGRHQFIFQSLDENTTEFIQAEDFKGLLIPFLNRAVIQPTLLNFRKMNVSFKTYVETYNLDSNPCSDTFNEKK</sequence>
<dbReference type="EMBL" id="APPK01000043">
    <property type="protein sequence ID" value="ENV21125.1"/>
    <property type="molecule type" value="Genomic_DNA"/>
</dbReference>
<dbReference type="HOGENOM" id="CLU_069867_2_0_6"/>
<dbReference type="RefSeq" id="WP_004831432.1">
    <property type="nucleotide sequence ID" value="NZ_KB849468.1"/>
</dbReference>
<dbReference type="SUPFAM" id="SSF55961">
    <property type="entry name" value="Bet v1-like"/>
    <property type="match status" value="1"/>
</dbReference>
<evidence type="ECO:0008006" key="3">
    <source>
        <dbReference type="Google" id="ProtNLM"/>
    </source>
</evidence>
<dbReference type="PANTHER" id="PTHR36166">
    <property type="entry name" value="CHROMOSOME 9, WHOLE GENOME SHOTGUN SEQUENCE"/>
    <property type="match status" value="1"/>
</dbReference>